<feature type="compositionally biased region" description="Acidic residues" evidence="1">
    <location>
        <begin position="63"/>
        <end position="85"/>
    </location>
</feature>
<keyword evidence="3" id="KW-1185">Reference proteome</keyword>
<evidence type="ECO:0000313" key="3">
    <source>
        <dbReference type="Proteomes" id="UP000324222"/>
    </source>
</evidence>
<feature type="region of interest" description="Disordered" evidence="1">
    <location>
        <begin position="38"/>
        <end position="87"/>
    </location>
</feature>
<evidence type="ECO:0000313" key="2">
    <source>
        <dbReference type="EMBL" id="MPC29553.1"/>
    </source>
</evidence>
<organism evidence="2 3">
    <name type="scientific">Portunus trituberculatus</name>
    <name type="common">Swimming crab</name>
    <name type="synonym">Neptunus trituberculatus</name>
    <dbReference type="NCBI Taxonomy" id="210409"/>
    <lineage>
        <taxon>Eukaryota</taxon>
        <taxon>Metazoa</taxon>
        <taxon>Ecdysozoa</taxon>
        <taxon>Arthropoda</taxon>
        <taxon>Crustacea</taxon>
        <taxon>Multicrustacea</taxon>
        <taxon>Malacostraca</taxon>
        <taxon>Eumalacostraca</taxon>
        <taxon>Eucarida</taxon>
        <taxon>Decapoda</taxon>
        <taxon>Pleocyemata</taxon>
        <taxon>Brachyura</taxon>
        <taxon>Eubrachyura</taxon>
        <taxon>Portunoidea</taxon>
        <taxon>Portunidae</taxon>
        <taxon>Portuninae</taxon>
        <taxon>Portunus</taxon>
    </lineage>
</organism>
<proteinExistence type="predicted"/>
<dbReference type="EMBL" id="VSRR010002091">
    <property type="protein sequence ID" value="MPC29553.1"/>
    <property type="molecule type" value="Genomic_DNA"/>
</dbReference>
<name>A0A5B7E9A0_PORTR</name>
<gene>
    <name evidence="2" type="ORF">E2C01_022794</name>
</gene>
<sequence>MAEGLKFEDTDTLSFPFLLCPALPCRRRAAVVPVMASSGPVATKNGSDNMARRHATLPRENSEQDEQQQEQEEEEEEEEEEEGEGEVVVVVVVVMVVEE</sequence>
<dbReference type="AlphaFoldDB" id="A0A5B7E9A0"/>
<accession>A0A5B7E9A0</accession>
<protein>
    <submittedName>
        <fullName evidence="2">Uncharacterized protein</fullName>
    </submittedName>
</protein>
<dbReference type="Proteomes" id="UP000324222">
    <property type="component" value="Unassembled WGS sequence"/>
</dbReference>
<comment type="caution">
    <text evidence="2">The sequence shown here is derived from an EMBL/GenBank/DDBJ whole genome shotgun (WGS) entry which is preliminary data.</text>
</comment>
<evidence type="ECO:0000256" key="1">
    <source>
        <dbReference type="SAM" id="MobiDB-lite"/>
    </source>
</evidence>
<reference evidence="2 3" key="1">
    <citation type="submission" date="2019-05" db="EMBL/GenBank/DDBJ databases">
        <title>Another draft genome of Portunus trituberculatus and its Hox gene families provides insights of decapod evolution.</title>
        <authorList>
            <person name="Jeong J.-H."/>
            <person name="Song I."/>
            <person name="Kim S."/>
            <person name="Choi T."/>
            <person name="Kim D."/>
            <person name="Ryu S."/>
            <person name="Kim W."/>
        </authorList>
    </citation>
    <scope>NUCLEOTIDE SEQUENCE [LARGE SCALE GENOMIC DNA]</scope>
    <source>
        <tissue evidence="2">Muscle</tissue>
    </source>
</reference>